<reference evidence="1" key="1">
    <citation type="submission" date="2018-10" db="EMBL/GenBank/DDBJ databases">
        <title>Hidden diversity of soil giant viruses.</title>
        <authorList>
            <person name="Schulz F."/>
            <person name="Alteio L."/>
            <person name="Goudeau D."/>
            <person name="Ryan E.M."/>
            <person name="Malmstrom R.R."/>
            <person name="Blanchard J."/>
            <person name="Woyke T."/>
        </authorList>
    </citation>
    <scope>NUCLEOTIDE SEQUENCE</scope>
    <source>
        <strain evidence="1">HYV1</strain>
    </source>
</reference>
<organism evidence="1">
    <name type="scientific">Hyperionvirus sp</name>
    <dbReference type="NCBI Taxonomy" id="2487770"/>
    <lineage>
        <taxon>Viruses</taxon>
        <taxon>Varidnaviria</taxon>
        <taxon>Bamfordvirae</taxon>
        <taxon>Nucleocytoviricota</taxon>
        <taxon>Megaviricetes</taxon>
        <taxon>Imitervirales</taxon>
        <taxon>Mimiviridae</taxon>
        <taxon>Klosneuvirinae</taxon>
    </lineage>
</organism>
<sequence>MGYCTSYCFICSAQLYLDFCTLPRCLEAYEEEWGVKKSGTIVNLIESFTWLNNVIGIDVYGKIHQLVLSKEQCVLFEKVEGGEFWELGDFSNNSLRKAKKLEDENRGTARDCPTIGIAVHKKCYELLKKYYGYSLKLNDMKDLVGQRDQFHFFLKYVPKDPFDPYYEEEFDYIRFVNNNLLWLLEPPTEKNRNGKRILEKWREIIKHIKKKNPMHLYKKYKSKYLKLKKNLL</sequence>
<name>A0A3G5A6M9_9VIRU</name>
<evidence type="ECO:0000313" key="1">
    <source>
        <dbReference type="EMBL" id="AYV82895.1"/>
    </source>
</evidence>
<dbReference type="EMBL" id="MK072385">
    <property type="protein sequence ID" value="AYV82895.1"/>
    <property type="molecule type" value="Genomic_DNA"/>
</dbReference>
<proteinExistence type="predicted"/>
<gene>
    <name evidence="1" type="ORF">Hyperionvirus3_41</name>
</gene>
<protein>
    <submittedName>
        <fullName evidence="1">Uncharacterized protein</fullName>
    </submittedName>
</protein>
<accession>A0A3G5A6M9</accession>